<dbReference type="Proteomes" id="UP000663918">
    <property type="component" value="Chromosome"/>
</dbReference>
<reference evidence="1" key="1">
    <citation type="submission" date="2020-09" db="EMBL/GenBank/DDBJ databases">
        <title>Brevundimonas sp. LVF2 isolated from a puddle in Goettingen, Germany.</title>
        <authorList>
            <person name="Friedrich I."/>
            <person name="Klassen A."/>
            <person name="Hannes N."/>
            <person name="Schneider D."/>
            <person name="Hertel R."/>
            <person name="Daniel R."/>
        </authorList>
    </citation>
    <scope>NUCLEOTIDE SEQUENCE</scope>
    <source>
        <strain evidence="1">LVF2</strain>
    </source>
</reference>
<evidence type="ECO:0000313" key="1">
    <source>
        <dbReference type="EMBL" id="QTC91677.1"/>
    </source>
</evidence>
<gene>
    <name evidence="1" type="ORF">IFJ75_01700</name>
</gene>
<dbReference type="KEGG" id="bgoe:IFJ75_01700"/>
<protein>
    <submittedName>
        <fullName evidence="1">Uncharacterized protein</fullName>
    </submittedName>
</protein>
<organism evidence="1 2">
    <name type="scientific">Brevundimonas goettingensis</name>
    <dbReference type="NCBI Taxonomy" id="2774190"/>
    <lineage>
        <taxon>Bacteria</taxon>
        <taxon>Pseudomonadati</taxon>
        <taxon>Pseudomonadota</taxon>
        <taxon>Alphaproteobacteria</taxon>
        <taxon>Caulobacterales</taxon>
        <taxon>Caulobacteraceae</taxon>
        <taxon>Brevundimonas</taxon>
    </lineage>
</organism>
<dbReference type="RefSeq" id="WP_207870855.1">
    <property type="nucleotide sequence ID" value="NZ_CP062222.1"/>
</dbReference>
<dbReference type="EMBL" id="CP062222">
    <property type="protein sequence ID" value="QTC91677.1"/>
    <property type="molecule type" value="Genomic_DNA"/>
</dbReference>
<accession>A0A975GVQ1</accession>
<sequence>MPADRKGRPRRVRYNPADDPYFDCPWDDEFLQACARFEVMKAFKNACHKMVWATARARGVHMCGEAEFAEAEAMVIASGHPKPPADWFLWNPIFDTDRPNPFGSRKLGPNE</sequence>
<keyword evidence="2" id="KW-1185">Reference proteome</keyword>
<proteinExistence type="predicted"/>
<evidence type="ECO:0000313" key="2">
    <source>
        <dbReference type="Proteomes" id="UP000663918"/>
    </source>
</evidence>
<dbReference type="AlphaFoldDB" id="A0A975GVQ1"/>
<name>A0A975GVQ1_9CAUL</name>